<dbReference type="Pfam" id="PF12834">
    <property type="entry name" value="Phage_int_SAM_2"/>
    <property type="match status" value="1"/>
</dbReference>
<dbReference type="SUPFAM" id="SSF56349">
    <property type="entry name" value="DNA breaking-rejoining enzymes"/>
    <property type="match status" value="1"/>
</dbReference>
<feature type="domain" description="Core-binding (CB)" evidence="5">
    <location>
        <begin position="48"/>
        <end position="139"/>
    </location>
</feature>
<accession>A0A3A3GED4</accession>
<evidence type="ECO:0000313" key="7">
    <source>
        <dbReference type="Proteomes" id="UP000266327"/>
    </source>
</evidence>
<evidence type="ECO:0000259" key="5">
    <source>
        <dbReference type="PROSITE" id="PS51900"/>
    </source>
</evidence>
<dbReference type="InterPro" id="IPR010998">
    <property type="entry name" value="Integrase_recombinase_N"/>
</dbReference>
<dbReference type="OrthoDB" id="5394387at2"/>
<evidence type="ECO:0000256" key="3">
    <source>
        <dbReference type="PROSITE-ProRule" id="PRU01248"/>
    </source>
</evidence>
<dbReference type="RefSeq" id="WP_119784051.1">
    <property type="nucleotide sequence ID" value="NZ_QYUQ01000002.1"/>
</dbReference>
<evidence type="ECO:0000256" key="2">
    <source>
        <dbReference type="ARBA" id="ARBA00023125"/>
    </source>
</evidence>
<proteinExistence type="predicted"/>
<feature type="region of interest" description="Disordered" evidence="4">
    <location>
        <begin position="1"/>
        <end position="21"/>
    </location>
</feature>
<evidence type="ECO:0000256" key="1">
    <source>
        <dbReference type="ARBA" id="ARBA00022908"/>
    </source>
</evidence>
<evidence type="ECO:0000313" key="6">
    <source>
        <dbReference type="EMBL" id="RJG00596.1"/>
    </source>
</evidence>
<dbReference type="PROSITE" id="PS51900">
    <property type="entry name" value="CB"/>
    <property type="match status" value="1"/>
</dbReference>
<comment type="caution">
    <text evidence="6">The sequence shown here is derived from an EMBL/GenBank/DDBJ whole genome shotgun (WGS) entry which is preliminary data.</text>
</comment>
<dbReference type="InterPro" id="IPR011010">
    <property type="entry name" value="DNA_brk_join_enz"/>
</dbReference>
<dbReference type="EMBL" id="QYUQ01000002">
    <property type="protein sequence ID" value="RJG00596.1"/>
    <property type="molecule type" value="Genomic_DNA"/>
</dbReference>
<name>A0A3A3GED4_9BURK</name>
<dbReference type="Gene3D" id="1.10.150.130">
    <property type="match status" value="1"/>
</dbReference>
<gene>
    <name evidence="6" type="ORF">D3878_02570</name>
</gene>
<evidence type="ECO:0000256" key="4">
    <source>
        <dbReference type="SAM" id="MobiDB-lite"/>
    </source>
</evidence>
<dbReference type="AlphaFoldDB" id="A0A3A3GED4"/>
<sequence length="373" mass="41985">MPTHTQSSRPRHAAMSLVHQPRRRQDWNGLSAAEILALNPPGKTAPLVVLAILIDLFNKQHTVRHKEVSFKTRQERANFLRRFYRDLKHKAGFATLPDPRNLGQRHIRAMVALWQQEQLAPATIQTYLSFLRALALWLGKPGLVRKPHHYGLQRDDYERHEAADHDRSWSAQHVNIDELIEKIAAYDAHVGAALRLMRALGVRRKEAIMFRPHQCVVPFEATGFSPEKRKAEWYGRIKAGSKGGRERFVALDTPERLAAIDHARQVAATRDAHIGHPALDLKQAMRRFDYVMDKFGITKKQLGVTAHGLRHEVLINQFETLTGAAAPVRGGTKPPAEIDRIARQDVAELAGHGRKRASTAYLGGTAAARGRKA</sequence>
<protein>
    <submittedName>
        <fullName evidence="6">Integrase</fullName>
    </submittedName>
</protein>
<dbReference type="InterPro" id="IPR024456">
    <property type="entry name" value="Integrase_catalytic_putative"/>
</dbReference>
<keyword evidence="2 3" id="KW-0238">DNA-binding</keyword>
<keyword evidence="7" id="KW-1185">Reference proteome</keyword>
<dbReference type="Proteomes" id="UP000266327">
    <property type="component" value="Unassembled WGS sequence"/>
</dbReference>
<organism evidence="6 7">
    <name type="scientific">Noviherbaspirillum sedimenti</name>
    <dbReference type="NCBI Taxonomy" id="2320865"/>
    <lineage>
        <taxon>Bacteria</taxon>
        <taxon>Pseudomonadati</taxon>
        <taxon>Pseudomonadota</taxon>
        <taxon>Betaproteobacteria</taxon>
        <taxon>Burkholderiales</taxon>
        <taxon>Oxalobacteraceae</taxon>
        <taxon>Noviherbaspirillum</taxon>
    </lineage>
</organism>
<dbReference type="Pfam" id="PF12835">
    <property type="entry name" value="Integrase_1"/>
    <property type="match status" value="1"/>
</dbReference>
<dbReference type="GO" id="GO:0003677">
    <property type="term" value="F:DNA binding"/>
    <property type="evidence" value="ECO:0007669"/>
    <property type="project" value="UniProtKB-UniRule"/>
</dbReference>
<dbReference type="InterPro" id="IPR024457">
    <property type="entry name" value="Putative_integrase_N"/>
</dbReference>
<dbReference type="InterPro" id="IPR044068">
    <property type="entry name" value="CB"/>
</dbReference>
<dbReference type="GO" id="GO:0015074">
    <property type="term" value="P:DNA integration"/>
    <property type="evidence" value="ECO:0007669"/>
    <property type="project" value="UniProtKB-KW"/>
</dbReference>
<reference evidence="7" key="1">
    <citation type="submission" date="2018-09" db="EMBL/GenBank/DDBJ databases">
        <authorList>
            <person name="Zhu H."/>
        </authorList>
    </citation>
    <scope>NUCLEOTIDE SEQUENCE [LARGE SCALE GENOMIC DNA]</scope>
    <source>
        <strain evidence="7">K1S02-23</strain>
    </source>
</reference>
<keyword evidence="1" id="KW-0229">DNA integration</keyword>